<accession>A0A6J4HS32</accession>
<dbReference type="AlphaFoldDB" id="A0A6J4HS32"/>
<gene>
    <name evidence="1" type="ORF">AVDCRST_MAG92-1093</name>
</gene>
<dbReference type="EMBL" id="CADCTM010000150">
    <property type="protein sequence ID" value="CAA9232458.1"/>
    <property type="molecule type" value="Genomic_DNA"/>
</dbReference>
<proteinExistence type="predicted"/>
<organism evidence="1">
    <name type="scientific">uncultured Coleofasciculus sp</name>
    <dbReference type="NCBI Taxonomy" id="1267456"/>
    <lineage>
        <taxon>Bacteria</taxon>
        <taxon>Bacillati</taxon>
        <taxon>Cyanobacteriota</taxon>
        <taxon>Cyanophyceae</taxon>
        <taxon>Coleofasciculales</taxon>
        <taxon>Coleofasciculaceae</taxon>
        <taxon>Coleofasciculus</taxon>
        <taxon>environmental samples</taxon>
    </lineage>
</organism>
<sequence>MQGTQPIYPVKRHTLASRKLIILSDRRPSSVKTLKDRPKPSGRNLPYQIYLYQEVQGDNFPCPPLNQQIYEF</sequence>
<evidence type="ECO:0000313" key="1">
    <source>
        <dbReference type="EMBL" id="CAA9232458.1"/>
    </source>
</evidence>
<protein>
    <submittedName>
        <fullName evidence="1">Uncharacterized protein</fullName>
    </submittedName>
</protein>
<feature type="non-terminal residue" evidence="1">
    <location>
        <position position="72"/>
    </location>
</feature>
<reference evidence="1" key="1">
    <citation type="submission" date="2020-02" db="EMBL/GenBank/DDBJ databases">
        <authorList>
            <person name="Meier V. D."/>
        </authorList>
    </citation>
    <scope>NUCLEOTIDE SEQUENCE</scope>
    <source>
        <strain evidence="1">AVDCRST_MAG92</strain>
    </source>
</reference>
<name>A0A6J4HS32_9CYAN</name>